<dbReference type="PANTHER" id="PTHR30629:SF2">
    <property type="entry name" value="PROPHAGE INTEGRASE INTS-RELATED"/>
    <property type="match status" value="1"/>
</dbReference>
<keyword evidence="2" id="KW-0229">DNA integration</keyword>
<dbReference type="AlphaFoldDB" id="A0A9X3DX29"/>
<dbReference type="RefSeq" id="WP_266131532.1">
    <property type="nucleotide sequence ID" value="NZ_JAPKMY010000012.1"/>
</dbReference>
<protein>
    <submittedName>
        <fullName evidence="8">Tyrosine-type recombinase/integrase</fullName>
    </submittedName>
</protein>
<comment type="similarity">
    <text evidence="1">Belongs to the 'phage' integrase family.</text>
</comment>
<sequence length="380" mass="44451">MKLTDTECRKAQPKEKRYRLSDENGLSLLVTPSGQKYWNIRFTVLGERKSESLGPYPDMSLKKARELALELKYKYSKSVLHEEIKPFFKEVAEDWFENQRETWSSKHISNVRASLDELYIALANKRINQIQAPEILQIIKKIEARGSLEVAKRTLSRCGMVMKYAIAHGYRFDNPASDLVYALKNKKVKNLASLSESEMPEFLRKIKTYPADAQTHHAIIMIMLTGVRVSELLQARWDEFDLNERKWDIPAERMKNGLPHRVPLTDMMIDELQALRLTHNQDLLFPHRLNNKEPMRSESILAVIKRSGYAGRMTTHGFRSLFSTVVNESNLFNPDAIERQLAHVPQNRIRSAYNRAQYWDERVKIMEWYGEQVKNWLLKL</sequence>
<evidence type="ECO:0000256" key="3">
    <source>
        <dbReference type="ARBA" id="ARBA00023125"/>
    </source>
</evidence>
<dbReference type="CDD" id="cd00801">
    <property type="entry name" value="INT_P4_C"/>
    <property type="match status" value="1"/>
</dbReference>
<dbReference type="InterPro" id="IPR011010">
    <property type="entry name" value="DNA_brk_join_enz"/>
</dbReference>
<dbReference type="InterPro" id="IPR053876">
    <property type="entry name" value="Phage_int_M"/>
</dbReference>
<dbReference type="PANTHER" id="PTHR30629">
    <property type="entry name" value="PROPHAGE INTEGRASE"/>
    <property type="match status" value="1"/>
</dbReference>
<dbReference type="Pfam" id="PF13356">
    <property type="entry name" value="Arm-DNA-bind_3"/>
    <property type="match status" value="1"/>
</dbReference>
<dbReference type="Pfam" id="PF00589">
    <property type="entry name" value="Phage_integrase"/>
    <property type="match status" value="1"/>
</dbReference>
<evidence type="ECO:0000313" key="8">
    <source>
        <dbReference type="EMBL" id="MCX5469565.1"/>
    </source>
</evidence>
<dbReference type="InterPro" id="IPR025166">
    <property type="entry name" value="Integrase_DNA_bind_dom"/>
</dbReference>
<keyword evidence="3 5" id="KW-0238">DNA-binding</keyword>
<dbReference type="InterPro" id="IPR044068">
    <property type="entry name" value="CB"/>
</dbReference>
<dbReference type="Pfam" id="PF22022">
    <property type="entry name" value="Phage_int_M"/>
    <property type="match status" value="1"/>
</dbReference>
<dbReference type="EMBL" id="JAPKMY010000012">
    <property type="protein sequence ID" value="MCX5469565.1"/>
    <property type="molecule type" value="Genomic_DNA"/>
</dbReference>
<evidence type="ECO:0000259" key="7">
    <source>
        <dbReference type="PROSITE" id="PS51900"/>
    </source>
</evidence>
<dbReference type="Gene3D" id="3.30.160.390">
    <property type="entry name" value="Integrase, DNA-binding domain"/>
    <property type="match status" value="1"/>
</dbReference>
<evidence type="ECO:0000256" key="2">
    <source>
        <dbReference type="ARBA" id="ARBA00022908"/>
    </source>
</evidence>
<dbReference type="InterPro" id="IPR038488">
    <property type="entry name" value="Integrase_DNA-bd_sf"/>
</dbReference>
<proteinExistence type="inferred from homology"/>
<dbReference type="InterPro" id="IPR002104">
    <property type="entry name" value="Integrase_catalytic"/>
</dbReference>
<feature type="domain" description="Tyr recombinase" evidence="6">
    <location>
        <begin position="189"/>
        <end position="367"/>
    </location>
</feature>
<evidence type="ECO:0000256" key="5">
    <source>
        <dbReference type="PROSITE-ProRule" id="PRU01248"/>
    </source>
</evidence>
<name>A0A9X3DX29_9GAMM</name>
<dbReference type="Proteomes" id="UP001146019">
    <property type="component" value="Unassembled WGS sequence"/>
</dbReference>
<dbReference type="Gene3D" id="1.10.443.10">
    <property type="entry name" value="Intergrase catalytic core"/>
    <property type="match status" value="1"/>
</dbReference>
<evidence type="ECO:0000256" key="1">
    <source>
        <dbReference type="ARBA" id="ARBA00008857"/>
    </source>
</evidence>
<accession>A0A9X3DX29</accession>
<dbReference type="Gene3D" id="1.10.150.130">
    <property type="match status" value="1"/>
</dbReference>
<comment type="caution">
    <text evidence="8">The sequence shown here is derived from an EMBL/GenBank/DDBJ whole genome shotgun (WGS) entry which is preliminary data.</text>
</comment>
<dbReference type="InterPro" id="IPR050808">
    <property type="entry name" value="Phage_Integrase"/>
</dbReference>
<keyword evidence="4" id="KW-0233">DNA recombination</keyword>
<dbReference type="GO" id="GO:0015074">
    <property type="term" value="P:DNA integration"/>
    <property type="evidence" value="ECO:0007669"/>
    <property type="project" value="UniProtKB-KW"/>
</dbReference>
<dbReference type="PROSITE" id="PS51898">
    <property type="entry name" value="TYR_RECOMBINASE"/>
    <property type="match status" value="1"/>
</dbReference>
<feature type="domain" description="Core-binding (CB)" evidence="7">
    <location>
        <begin position="86"/>
        <end position="166"/>
    </location>
</feature>
<dbReference type="SUPFAM" id="SSF56349">
    <property type="entry name" value="DNA breaking-rejoining enzymes"/>
    <property type="match status" value="1"/>
</dbReference>
<gene>
    <name evidence="8" type="ORF">OSH00_17755</name>
</gene>
<evidence type="ECO:0000259" key="6">
    <source>
        <dbReference type="PROSITE" id="PS51898"/>
    </source>
</evidence>
<dbReference type="PROSITE" id="PS51900">
    <property type="entry name" value="CB"/>
    <property type="match status" value="1"/>
</dbReference>
<keyword evidence="9" id="KW-1185">Reference proteome</keyword>
<organism evidence="8 9">
    <name type="scientific">Acinetobacter nematophilus</name>
    <dbReference type="NCBI Taxonomy" id="2994642"/>
    <lineage>
        <taxon>Bacteria</taxon>
        <taxon>Pseudomonadati</taxon>
        <taxon>Pseudomonadota</taxon>
        <taxon>Gammaproteobacteria</taxon>
        <taxon>Moraxellales</taxon>
        <taxon>Moraxellaceae</taxon>
        <taxon>Acinetobacter</taxon>
    </lineage>
</organism>
<evidence type="ECO:0000256" key="4">
    <source>
        <dbReference type="ARBA" id="ARBA00023172"/>
    </source>
</evidence>
<dbReference type="GO" id="GO:0006310">
    <property type="term" value="P:DNA recombination"/>
    <property type="evidence" value="ECO:0007669"/>
    <property type="project" value="UniProtKB-KW"/>
</dbReference>
<reference evidence="8" key="1">
    <citation type="submission" date="2022-11" db="EMBL/GenBank/DDBJ databases">
        <title>Biodiversity and phylogenetic relationships of bacteria.</title>
        <authorList>
            <person name="Machado R.A.R."/>
            <person name="Bhat A."/>
            <person name="Loulou A."/>
            <person name="Kallel S."/>
        </authorList>
    </citation>
    <scope>NUCLEOTIDE SEQUENCE</scope>
    <source>
        <strain evidence="8">A-IN1</strain>
    </source>
</reference>
<dbReference type="InterPro" id="IPR010998">
    <property type="entry name" value="Integrase_recombinase_N"/>
</dbReference>
<dbReference type="GO" id="GO:0003677">
    <property type="term" value="F:DNA binding"/>
    <property type="evidence" value="ECO:0007669"/>
    <property type="project" value="UniProtKB-UniRule"/>
</dbReference>
<evidence type="ECO:0000313" key="9">
    <source>
        <dbReference type="Proteomes" id="UP001146019"/>
    </source>
</evidence>
<dbReference type="InterPro" id="IPR013762">
    <property type="entry name" value="Integrase-like_cat_sf"/>
</dbReference>